<dbReference type="PROSITE" id="PS00455">
    <property type="entry name" value="AMP_BINDING"/>
    <property type="match status" value="1"/>
</dbReference>
<dbReference type="PRINTS" id="PR00111">
    <property type="entry name" value="ABHYDROLASE"/>
</dbReference>
<accession>A0ABQ1XAR8</accession>
<sequence length="911" mass="93815">MVAADWPGVDPEWSRGIDVPSTSAADEPGTVRRWHLLDNGAQLSRRGLAPAGTLLCVHGNPTWSYLWRTLLAAGSRPEQPWRVVAVDQLDMGFSERTGTFRRLADRINDLGDLTAALGLDGPVVTVGHDWGGVISLGWALAHPQQLAGVVLTNTAVHQPAGSPIPPALRLALHPAVHRWGTTTSDAFLRVTHALARPPLAPDVRRAFMAPYAGAGRRGGVGNFVADIPADASHPSFAALRRVAEGLPGLRVPALLLWGPRDPIFSDRYLKDLIGRLPAAKVHRFEGAGHLVAEDRDIAGPVFEWLAGYGGDSTPVGGGTVSAAAAQSAVPPQAVSSPAVPSPAAPSLAEDSGTGFTPLWEPLAELAAGPAGGDTAVAEMAADGSVSRSLSWLELEQQIAAVANGLRQAGVRTGSRVSLMVPPGVDLTVVLYACLRLGAVVVVADAGLGTRGLSRAVQGAVPDFLIGIDRALAAASVLGWPGRRISVRDLPPARRRLLAVETSLAALARQGKFTAPLLQDPDPDALAAVLFTSGSTGPAKGVVYTQRRLAAMRDTVAATLGIRPGARLVAGFAPFALLGPALGAVSVTPAMDVTAPRTLTARALADAAAAIDATVVFASPAALRNVLATRNGLGQAGQQALDRVELLLSAGAPVAETLLAAMQRLVPRASLHTPYGMTEALPVTDISLEQIRTAAADAAAGNMAGAGNGVCVGLPVHGARVALIPLTADGTAPGNTPVTEPGVTGEILVGAPHVKETYDRLWLTQRESSRTAGWHRTGDVGHFDSAGRLWVEGRLAHVVTAPDAVVTPVGAEQAIERLDGVGLAAVVGVGPSGTQAVVAVVETEPQARRAGPAAPQLAARVREAARAAGVSVSAVLVVPSQPTDIRHNAKIDRARLSRWAAAVLSGGRAGRP</sequence>
<organism evidence="5 6">
    <name type="scientific">Pseudarthrobacter polychromogenes</name>
    <dbReference type="NCBI Taxonomy" id="1676"/>
    <lineage>
        <taxon>Bacteria</taxon>
        <taxon>Bacillati</taxon>
        <taxon>Actinomycetota</taxon>
        <taxon>Actinomycetes</taxon>
        <taxon>Micrococcales</taxon>
        <taxon>Micrococcaceae</taxon>
        <taxon>Pseudarthrobacter</taxon>
    </lineage>
</organism>
<feature type="domain" description="AB hydrolase-1" evidence="4">
    <location>
        <begin position="53"/>
        <end position="295"/>
    </location>
</feature>
<evidence type="ECO:0000259" key="3">
    <source>
        <dbReference type="Pfam" id="PF00501"/>
    </source>
</evidence>
<dbReference type="SUPFAM" id="SSF56801">
    <property type="entry name" value="Acetyl-CoA synthetase-like"/>
    <property type="match status" value="1"/>
</dbReference>
<dbReference type="PANTHER" id="PTHR43201">
    <property type="entry name" value="ACYL-COA SYNTHETASE"/>
    <property type="match status" value="1"/>
</dbReference>
<dbReference type="Gene3D" id="3.40.50.1820">
    <property type="entry name" value="alpha/beta hydrolase"/>
    <property type="match status" value="1"/>
</dbReference>
<dbReference type="InterPro" id="IPR029058">
    <property type="entry name" value="AB_hydrolase_fold"/>
</dbReference>
<dbReference type="InterPro" id="IPR045851">
    <property type="entry name" value="AMP-bd_C_sf"/>
</dbReference>
<dbReference type="InterPro" id="IPR000639">
    <property type="entry name" value="Epox_hydrolase-like"/>
</dbReference>
<evidence type="ECO:0000313" key="6">
    <source>
        <dbReference type="Proteomes" id="UP000596938"/>
    </source>
</evidence>
<evidence type="ECO:0000259" key="4">
    <source>
        <dbReference type="Pfam" id="PF00561"/>
    </source>
</evidence>
<comment type="caution">
    <text evidence="5">The sequence shown here is derived from an EMBL/GenBank/DDBJ whole genome shotgun (WGS) entry which is preliminary data.</text>
</comment>
<proteinExistence type="inferred from homology"/>
<evidence type="ECO:0000313" key="5">
    <source>
        <dbReference type="EMBL" id="GGG83101.1"/>
    </source>
</evidence>
<gene>
    <name evidence="5" type="ORF">GCM10011577_00630</name>
</gene>
<dbReference type="PANTHER" id="PTHR43201:SF5">
    <property type="entry name" value="MEDIUM-CHAIN ACYL-COA LIGASE ACSF2, MITOCHONDRIAL"/>
    <property type="match status" value="1"/>
</dbReference>
<name>A0ABQ1XAR8_9MICC</name>
<comment type="similarity">
    <text evidence="1">Belongs to the ATP-dependent AMP-binding enzyme family.</text>
</comment>
<reference evidence="6" key="1">
    <citation type="journal article" date="2019" name="Int. J. Syst. Evol. Microbiol.">
        <title>The Global Catalogue of Microorganisms (GCM) 10K type strain sequencing project: providing services to taxonomists for standard genome sequencing and annotation.</title>
        <authorList>
            <consortium name="The Broad Institute Genomics Platform"/>
            <consortium name="The Broad Institute Genome Sequencing Center for Infectious Disease"/>
            <person name="Wu L."/>
            <person name="Ma J."/>
        </authorList>
    </citation>
    <scope>NUCLEOTIDE SEQUENCE [LARGE SCALE GENOMIC DNA]</scope>
    <source>
        <strain evidence="6">CGMCC 1.1927</strain>
    </source>
</reference>
<dbReference type="Pfam" id="PF00561">
    <property type="entry name" value="Abhydrolase_1"/>
    <property type="match status" value="1"/>
</dbReference>
<protein>
    <submittedName>
        <fullName evidence="5">Acyl-CoA synthetase</fullName>
    </submittedName>
</protein>
<dbReference type="EMBL" id="BMKU01000001">
    <property type="protein sequence ID" value="GGG83101.1"/>
    <property type="molecule type" value="Genomic_DNA"/>
</dbReference>
<dbReference type="SUPFAM" id="SSF53474">
    <property type="entry name" value="alpha/beta-Hydrolases"/>
    <property type="match status" value="1"/>
</dbReference>
<dbReference type="RefSeq" id="WP_188808585.1">
    <property type="nucleotide sequence ID" value="NZ_BAAAWV010000001.1"/>
</dbReference>
<dbReference type="Proteomes" id="UP000596938">
    <property type="component" value="Unassembled WGS sequence"/>
</dbReference>
<evidence type="ECO:0000256" key="1">
    <source>
        <dbReference type="ARBA" id="ARBA00006432"/>
    </source>
</evidence>
<dbReference type="Gene3D" id="3.30.300.30">
    <property type="match status" value="1"/>
</dbReference>
<dbReference type="Pfam" id="PF00501">
    <property type="entry name" value="AMP-binding"/>
    <property type="match status" value="1"/>
</dbReference>
<keyword evidence="2" id="KW-0436">Ligase</keyword>
<dbReference type="InterPro" id="IPR020845">
    <property type="entry name" value="AMP-binding_CS"/>
</dbReference>
<feature type="domain" description="AMP-dependent synthetase/ligase" evidence="3">
    <location>
        <begin position="384"/>
        <end position="757"/>
    </location>
</feature>
<dbReference type="InterPro" id="IPR042099">
    <property type="entry name" value="ANL_N_sf"/>
</dbReference>
<dbReference type="InterPro" id="IPR000073">
    <property type="entry name" value="AB_hydrolase_1"/>
</dbReference>
<dbReference type="PRINTS" id="PR00412">
    <property type="entry name" value="EPOXHYDRLASE"/>
</dbReference>
<dbReference type="Gene3D" id="3.40.50.12780">
    <property type="entry name" value="N-terminal domain of ligase-like"/>
    <property type="match status" value="1"/>
</dbReference>
<keyword evidence="6" id="KW-1185">Reference proteome</keyword>
<evidence type="ECO:0000256" key="2">
    <source>
        <dbReference type="ARBA" id="ARBA00022598"/>
    </source>
</evidence>
<dbReference type="InterPro" id="IPR000873">
    <property type="entry name" value="AMP-dep_synth/lig_dom"/>
</dbReference>